<dbReference type="EMBL" id="ARYJ01000003">
    <property type="protein sequence ID" value="KCZ89767.1"/>
    <property type="molecule type" value="Genomic_DNA"/>
</dbReference>
<evidence type="ECO:0000256" key="6">
    <source>
        <dbReference type="ARBA" id="ARBA00023065"/>
    </source>
</evidence>
<keyword evidence="9" id="KW-0066">ATP synthesis</keyword>
<evidence type="ECO:0000256" key="1">
    <source>
        <dbReference type="ARBA" id="ARBA00003456"/>
    </source>
</evidence>
<evidence type="ECO:0000256" key="7">
    <source>
        <dbReference type="ARBA" id="ARBA00023136"/>
    </source>
</evidence>
<evidence type="ECO:0000256" key="3">
    <source>
        <dbReference type="ARBA" id="ARBA00007681"/>
    </source>
</evidence>
<dbReference type="InterPro" id="IPR035968">
    <property type="entry name" value="ATP_synth_F1_ATPase_gsu"/>
</dbReference>
<evidence type="ECO:0000313" key="10">
    <source>
        <dbReference type="EMBL" id="KCZ89767.1"/>
    </source>
</evidence>
<keyword evidence="7" id="KW-0472">Membrane</keyword>
<evidence type="ECO:0000256" key="4">
    <source>
        <dbReference type="ARBA" id="ARBA00022448"/>
    </source>
</evidence>
<accession>A0A059FGN0</accession>
<dbReference type="GO" id="GO:0046933">
    <property type="term" value="F:proton-transporting ATP synthase activity, rotational mechanism"/>
    <property type="evidence" value="ECO:0007669"/>
    <property type="project" value="InterPro"/>
</dbReference>
<evidence type="ECO:0000256" key="8">
    <source>
        <dbReference type="ARBA" id="ARBA00023196"/>
    </source>
</evidence>
<dbReference type="Proteomes" id="UP000024816">
    <property type="component" value="Unassembled WGS sequence"/>
</dbReference>
<dbReference type="SUPFAM" id="SSF52943">
    <property type="entry name" value="ATP synthase (F1-ATPase), gamma subunit"/>
    <property type="match status" value="1"/>
</dbReference>
<dbReference type="RefSeq" id="WP_035579447.1">
    <property type="nucleotide sequence ID" value="NZ_ARYJ01000003.1"/>
</dbReference>
<comment type="function">
    <text evidence="1">Produces ATP from ADP in the presence of a proton gradient across the membrane. The gamma chain is believed to be important in regulating ATPase activity and the flow of protons through the CF(0) complex.</text>
</comment>
<dbReference type="GO" id="GO:0045259">
    <property type="term" value="C:proton-transporting ATP synthase complex"/>
    <property type="evidence" value="ECO:0007669"/>
    <property type="project" value="UniProtKB-KW"/>
</dbReference>
<dbReference type="Gene3D" id="3.40.1380.10">
    <property type="match status" value="1"/>
</dbReference>
<dbReference type="PATRIC" id="fig|1280952.3.peg.1177"/>
<keyword evidence="5" id="KW-0375">Hydrogen ion transport</keyword>
<dbReference type="Gene3D" id="1.10.287.80">
    <property type="entry name" value="ATP synthase, gamma subunit, helix hairpin domain"/>
    <property type="match status" value="1"/>
</dbReference>
<dbReference type="Pfam" id="PF00231">
    <property type="entry name" value="ATP-synt"/>
    <property type="match status" value="1"/>
</dbReference>
<evidence type="ECO:0000256" key="9">
    <source>
        <dbReference type="ARBA" id="ARBA00023310"/>
    </source>
</evidence>
<sequence>MSQRPEEIQQRLQSLDEIGDVVGALRAIAAGHASSADTAVRAIDAYAGTVTHALATSLAASAPQMETEGPGLLLVVGAAQGFCGAYPEHIAVAAQSTLKPGMGLVVIGARTEDMLKAAGHTPLWSADLPGHPAAIPALASQTTDVLVEQSVHYPGVIHALTGSVHAGHNQTLSRLFPPAPPEGGTSQIPPIMTLPAAELLTGLLQEALFASVARVMMQGAETEARARVEAMARAQNNLRKRRTEVEQAYQQARQEQMTTEMIELSTYKR</sequence>
<name>A0A059FGN0_9PROT</name>
<keyword evidence="8" id="KW-0139">CF(1)</keyword>
<evidence type="ECO:0000256" key="5">
    <source>
        <dbReference type="ARBA" id="ARBA00022781"/>
    </source>
</evidence>
<dbReference type="eggNOG" id="COG0224">
    <property type="taxonomic scope" value="Bacteria"/>
</dbReference>
<dbReference type="AlphaFoldDB" id="A0A059FGN0"/>
<keyword evidence="11" id="KW-1185">Reference proteome</keyword>
<comment type="similarity">
    <text evidence="3">Belongs to the ATPase gamma chain family.</text>
</comment>
<dbReference type="InterPro" id="IPR000131">
    <property type="entry name" value="ATP_synth_F1_gsu"/>
</dbReference>
<evidence type="ECO:0000313" key="11">
    <source>
        <dbReference type="Proteomes" id="UP000024816"/>
    </source>
</evidence>
<protein>
    <submittedName>
        <fullName evidence="10">H+-transporting two-sector ATPase, gamma subunit</fullName>
    </submittedName>
</protein>
<dbReference type="PRINTS" id="PR00126">
    <property type="entry name" value="ATPASEGAMMA"/>
</dbReference>
<comment type="caution">
    <text evidence="10">The sequence shown here is derived from an EMBL/GenBank/DDBJ whole genome shotgun (WGS) entry which is preliminary data.</text>
</comment>
<dbReference type="STRING" id="1280952.HJA_05932"/>
<comment type="subcellular location">
    <subcellularLocation>
        <location evidence="2">Membrane</location>
        <topology evidence="2">Peripheral membrane protein</topology>
    </subcellularLocation>
</comment>
<organism evidence="10 11">
    <name type="scientific">Hyphomonas jannaschiana VP2</name>
    <dbReference type="NCBI Taxonomy" id="1280952"/>
    <lineage>
        <taxon>Bacteria</taxon>
        <taxon>Pseudomonadati</taxon>
        <taxon>Pseudomonadota</taxon>
        <taxon>Alphaproteobacteria</taxon>
        <taxon>Hyphomonadales</taxon>
        <taxon>Hyphomonadaceae</taxon>
        <taxon>Hyphomonas</taxon>
    </lineage>
</organism>
<evidence type="ECO:0000256" key="2">
    <source>
        <dbReference type="ARBA" id="ARBA00004170"/>
    </source>
</evidence>
<gene>
    <name evidence="10" type="ORF">HJA_05932</name>
</gene>
<keyword evidence="4" id="KW-0813">Transport</keyword>
<proteinExistence type="inferred from homology"/>
<reference evidence="10 11" key="1">
    <citation type="journal article" date="2014" name="Antonie Van Leeuwenhoek">
        <title>Hyphomonas beringensis sp. nov. and Hyphomonas chukchiensis sp. nov., isolated from surface seawater of the Bering Sea and Chukchi Sea.</title>
        <authorList>
            <person name="Li C."/>
            <person name="Lai Q."/>
            <person name="Li G."/>
            <person name="Dong C."/>
            <person name="Wang J."/>
            <person name="Liao Y."/>
            <person name="Shao Z."/>
        </authorList>
    </citation>
    <scope>NUCLEOTIDE SEQUENCE [LARGE SCALE GENOMIC DNA]</scope>
    <source>
        <strain evidence="10 11">VP2</strain>
    </source>
</reference>
<keyword evidence="6" id="KW-0406">Ion transport</keyword>
<dbReference type="OrthoDB" id="6169121at2"/>